<feature type="compositionally biased region" description="Basic and acidic residues" evidence="6">
    <location>
        <begin position="513"/>
        <end position="522"/>
    </location>
</feature>
<dbReference type="GO" id="GO:0042162">
    <property type="term" value="F:telomeric DNA binding"/>
    <property type="evidence" value="ECO:0007669"/>
    <property type="project" value="UniProtKB-ARBA"/>
</dbReference>
<keyword evidence="2" id="KW-0805">Transcription regulation</keyword>
<dbReference type="OrthoDB" id="2020981at2759"/>
<keyword evidence="5" id="KW-0539">Nucleus</keyword>
<dbReference type="Pfam" id="PF23603">
    <property type="entry name" value="Ubiquitin_TPR1"/>
    <property type="match status" value="1"/>
</dbReference>
<gene>
    <name evidence="10" type="ORF">K7X08_030579</name>
</gene>
<dbReference type="SUPFAM" id="SSF54236">
    <property type="entry name" value="Ubiquitin-like"/>
    <property type="match status" value="1"/>
</dbReference>
<evidence type="ECO:0000256" key="6">
    <source>
        <dbReference type="SAM" id="MobiDB-lite"/>
    </source>
</evidence>
<keyword evidence="4" id="KW-0804">Transcription</keyword>
<evidence type="ECO:0000259" key="8">
    <source>
        <dbReference type="PROSITE" id="PS50090"/>
    </source>
</evidence>
<keyword evidence="3" id="KW-0238">DNA-binding</keyword>
<dbReference type="Gene3D" id="1.10.246.220">
    <property type="match status" value="1"/>
</dbReference>
<evidence type="ECO:0000259" key="9">
    <source>
        <dbReference type="PROSITE" id="PS51294"/>
    </source>
</evidence>
<dbReference type="CDD" id="cd11660">
    <property type="entry name" value="SANT_TRF"/>
    <property type="match status" value="1"/>
</dbReference>
<evidence type="ECO:0000256" key="2">
    <source>
        <dbReference type="ARBA" id="ARBA00023015"/>
    </source>
</evidence>
<protein>
    <submittedName>
        <fullName evidence="10">Uncharacterized protein</fullName>
    </submittedName>
</protein>
<name>A0A9Q1MQU7_9SOLA</name>
<dbReference type="PANTHER" id="PTHR21717">
    <property type="entry name" value="TELOMERIC REPEAT BINDING PROTEIN"/>
    <property type="match status" value="1"/>
</dbReference>
<dbReference type="InterPro" id="IPR029071">
    <property type="entry name" value="Ubiquitin-like_domsf"/>
</dbReference>
<organism evidence="10 11">
    <name type="scientific">Anisodus acutangulus</name>
    <dbReference type="NCBI Taxonomy" id="402998"/>
    <lineage>
        <taxon>Eukaryota</taxon>
        <taxon>Viridiplantae</taxon>
        <taxon>Streptophyta</taxon>
        <taxon>Embryophyta</taxon>
        <taxon>Tracheophyta</taxon>
        <taxon>Spermatophyta</taxon>
        <taxon>Magnoliopsida</taxon>
        <taxon>eudicotyledons</taxon>
        <taxon>Gunneridae</taxon>
        <taxon>Pentapetalae</taxon>
        <taxon>asterids</taxon>
        <taxon>lamiids</taxon>
        <taxon>Solanales</taxon>
        <taxon>Solanaceae</taxon>
        <taxon>Solanoideae</taxon>
        <taxon>Hyoscyameae</taxon>
        <taxon>Anisodus</taxon>
    </lineage>
</organism>
<sequence>MVYKKKLDFGFNGFQVPFIPKARRSIRRRRSCKKLDDGQICAFELLAAVAGKLLLESESSASSNAAEGKNEIADCREGIKNKQVEDGKAVKSECLDQGSCVESGFIPENAAQEQNLKHGFGKPYYAENNYIGYGTDMKLENSKEVDIADGKFHAKVEGGFSNLEDPRDIKIRTGTQKHLDDHSKQTEDITLTNTCSVKNPIEEHVNNDGLFNSESSSVQLSSLYRDSVPNASFVKQRNSVKLGIRDDDENSFDCYRYSTKLRAFRTTSRLGYRRIRKMLKSRHWKAAPKLKEYERSYTNGGVESFYLSRKSIRAHKRCQLEVPSKRRKLSDHGFAVAYYQEASSESVSNSPEKEIKRDINTSHAIPPRGTADASPVKNHHKKDPNVKFSIKSFKVPELYIEVPETATVGSLKRTVMEAVTAILESGLRVGVVLQGKKIRDDNRTLEQAGISQNGNLDNLGFTLEPRFTQVSPSSSPNKLPASSTYVADQELTRRRPSPNLELGIHNASSDPPEMDKHNENNRPSEQSPTDSIDPSTDVSVPDSRALVVVPPVNVEALAMVPLNQKSKCSELSQRRIRRPFSVAEVEALVEAVEHLGTGRWRDVKMRAFDNADHRTYVDLKDKWKTLVHTASIAPQQRRGEPVPQELLDRVLAAHAYWSQQQGKHHAELLKTPDATAQKVGA</sequence>
<dbReference type="InterPro" id="IPR017930">
    <property type="entry name" value="Myb_dom"/>
</dbReference>
<dbReference type="PROSITE" id="PS51294">
    <property type="entry name" value="HTH_MYB"/>
    <property type="match status" value="1"/>
</dbReference>
<evidence type="ECO:0000313" key="11">
    <source>
        <dbReference type="Proteomes" id="UP001152561"/>
    </source>
</evidence>
<evidence type="ECO:0000256" key="4">
    <source>
        <dbReference type="ARBA" id="ARBA00023163"/>
    </source>
</evidence>
<dbReference type="GO" id="GO:0010597">
    <property type="term" value="P:green leaf volatile biosynthetic process"/>
    <property type="evidence" value="ECO:0007669"/>
    <property type="project" value="UniProtKB-ARBA"/>
</dbReference>
<dbReference type="Proteomes" id="UP001152561">
    <property type="component" value="Unassembled WGS sequence"/>
</dbReference>
<accession>A0A9Q1MQU7</accession>
<evidence type="ECO:0000313" key="10">
    <source>
        <dbReference type="EMBL" id="KAJ8566102.1"/>
    </source>
</evidence>
<dbReference type="GO" id="GO:0005634">
    <property type="term" value="C:nucleus"/>
    <property type="evidence" value="ECO:0007669"/>
    <property type="project" value="UniProtKB-SubCell"/>
</dbReference>
<dbReference type="PROSITE" id="PS50090">
    <property type="entry name" value="MYB_LIKE"/>
    <property type="match status" value="1"/>
</dbReference>
<dbReference type="AlphaFoldDB" id="A0A9Q1MQU7"/>
<feature type="compositionally biased region" description="Polar residues" evidence="6">
    <location>
        <begin position="468"/>
        <end position="486"/>
    </location>
</feature>
<dbReference type="GO" id="GO:0000976">
    <property type="term" value="F:transcription cis-regulatory region binding"/>
    <property type="evidence" value="ECO:0007669"/>
    <property type="project" value="UniProtKB-ARBA"/>
</dbReference>
<comment type="subcellular location">
    <subcellularLocation>
        <location evidence="1">Nucleus</location>
    </subcellularLocation>
</comment>
<dbReference type="InterPro" id="IPR057625">
    <property type="entry name" value="TPR1-6-like_ubiquitin"/>
</dbReference>
<reference evidence="11" key="1">
    <citation type="journal article" date="2023" name="Proc. Natl. Acad. Sci. U.S.A.">
        <title>Genomic and structural basis for evolution of tropane alkaloid biosynthesis.</title>
        <authorList>
            <person name="Wanga Y.-J."/>
            <person name="Taina T."/>
            <person name="Yua J.-Y."/>
            <person name="Lia J."/>
            <person name="Xua B."/>
            <person name="Chenc J."/>
            <person name="D'Auriad J.C."/>
            <person name="Huanga J.-P."/>
            <person name="Huanga S.-X."/>
        </authorList>
    </citation>
    <scope>NUCLEOTIDE SEQUENCE [LARGE SCALE GENOMIC DNA]</scope>
    <source>
        <strain evidence="11">cv. KIB-2019</strain>
    </source>
</reference>
<dbReference type="InterPro" id="IPR001005">
    <property type="entry name" value="SANT/Myb"/>
</dbReference>
<feature type="domain" description="Ubiquitin-like" evidence="7">
    <location>
        <begin position="386"/>
        <end position="456"/>
    </location>
</feature>
<evidence type="ECO:0000256" key="5">
    <source>
        <dbReference type="ARBA" id="ARBA00023242"/>
    </source>
</evidence>
<dbReference type="InterPro" id="IPR031105">
    <property type="entry name" value="TRP_plant"/>
</dbReference>
<feature type="compositionally biased region" description="Polar residues" evidence="6">
    <location>
        <begin position="523"/>
        <end position="538"/>
    </location>
</feature>
<dbReference type="InterPro" id="IPR009057">
    <property type="entry name" value="Homeodomain-like_sf"/>
</dbReference>
<dbReference type="SMART" id="SM00717">
    <property type="entry name" value="SANT"/>
    <property type="match status" value="1"/>
</dbReference>
<dbReference type="SUPFAM" id="SSF46689">
    <property type="entry name" value="Homeodomain-like"/>
    <property type="match status" value="1"/>
</dbReference>
<dbReference type="PROSITE" id="PS50053">
    <property type="entry name" value="UBIQUITIN_2"/>
    <property type="match status" value="1"/>
</dbReference>
<comment type="caution">
    <text evidence="10">The sequence shown here is derived from an EMBL/GenBank/DDBJ whole genome shotgun (WGS) entry which is preliminary data.</text>
</comment>
<evidence type="ECO:0000256" key="1">
    <source>
        <dbReference type="ARBA" id="ARBA00004123"/>
    </source>
</evidence>
<dbReference type="EMBL" id="JAJAGQ010000004">
    <property type="protein sequence ID" value="KAJ8566102.1"/>
    <property type="molecule type" value="Genomic_DNA"/>
</dbReference>
<dbReference type="PANTHER" id="PTHR21717:SF78">
    <property type="entry name" value="TELOMERE REPEAT-BINDING PROTEIN 4-LIKE"/>
    <property type="match status" value="1"/>
</dbReference>
<feature type="domain" description="HTH myb-type" evidence="9">
    <location>
        <begin position="572"/>
        <end position="631"/>
    </location>
</feature>
<feature type="region of interest" description="Disordered" evidence="6">
    <location>
        <begin position="467"/>
        <end position="539"/>
    </location>
</feature>
<keyword evidence="11" id="KW-1185">Reference proteome</keyword>
<evidence type="ECO:0000259" key="7">
    <source>
        <dbReference type="PROSITE" id="PS50053"/>
    </source>
</evidence>
<evidence type="ECO:0000256" key="3">
    <source>
        <dbReference type="ARBA" id="ARBA00023125"/>
    </source>
</evidence>
<proteinExistence type="predicted"/>
<dbReference type="InterPro" id="IPR000626">
    <property type="entry name" value="Ubiquitin-like_dom"/>
</dbReference>
<dbReference type="FunFam" id="1.10.246.220:FF:000001">
    <property type="entry name" value="Telomere repeat-binding protein 1"/>
    <property type="match status" value="1"/>
</dbReference>
<feature type="region of interest" description="Disordered" evidence="6">
    <location>
        <begin position="362"/>
        <end position="383"/>
    </location>
</feature>
<feature type="domain" description="Myb-like" evidence="8">
    <location>
        <begin position="572"/>
        <end position="627"/>
    </location>
</feature>